<feature type="domain" description="FIIND" evidence="6">
    <location>
        <begin position="1"/>
        <end position="148"/>
    </location>
</feature>
<accession>A0A8T1S1N5</accession>
<dbReference type="PROSITE" id="PS51830">
    <property type="entry name" value="FIIND"/>
    <property type="match status" value="1"/>
</dbReference>
<gene>
    <name evidence="7" type="ORF">G0U57_000458</name>
</gene>
<organism evidence="7 8">
    <name type="scientific">Chelydra serpentina</name>
    <name type="common">Snapping turtle</name>
    <name type="synonym">Testudo serpentina</name>
    <dbReference type="NCBI Taxonomy" id="8475"/>
    <lineage>
        <taxon>Eukaryota</taxon>
        <taxon>Metazoa</taxon>
        <taxon>Chordata</taxon>
        <taxon>Craniata</taxon>
        <taxon>Vertebrata</taxon>
        <taxon>Euteleostomi</taxon>
        <taxon>Archelosauria</taxon>
        <taxon>Testudinata</taxon>
        <taxon>Testudines</taxon>
        <taxon>Cryptodira</taxon>
        <taxon>Durocryptodira</taxon>
        <taxon>Americhelydia</taxon>
        <taxon>Chelydroidea</taxon>
        <taxon>Chelydridae</taxon>
        <taxon>Chelydra</taxon>
    </lineage>
</organism>
<feature type="compositionally biased region" description="Polar residues" evidence="5">
    <location>
        <begin position="138"/>
        <end position="148"/>
    </location>
</feature>
<evidence type="ECO:0000313" key="7">
    <source>
        <dbReference type="EMBL" id="KAG6922919.1"/>
    </source>
</evidence>
<dbReference type="GO" id="GO:0061702">
    <property type="term" value="C:canonical inflammasome complex"/>
    <property type="evidence" value="ECO:0007669"/>
    <property type="project" value="TreeGrafter"/>
</dbReference>
<dbReference type="EMBL" id="JAHGAV010001069">
    <property type="protein sequence ID" value="KAG6922919.1"/>
    <property type="molecule type" value="Genomic_DNA"/>
</dbReference>
<keyword evidence="2" id="KW-0963">Cytoplasm</keyword>
<evidence type="ECO:0000313" key="8">
    <source>
        <dbReference type="Proteomes" id="UP000765507"/>
    </source>
</evidence>
<protein>
    <submittedName>
        <fullName evidence="7">NLR family pyrin domain containing 1</fullName>
    </submittedName>
</protein>
<sequence length="148" mass="16337">AGPLFDIRVEPARAVAAVHLPHFLCLRGRDAVLSQMRIAHFVDRGMTLEEPTRVRPFHAVLENPGFSFVGVLWKPIYAVFPFIPIHSVVLIYRVVKAAALTLHLYLIPNDRSLIQVTGNRLHGRGEPEPPARAGHGGSENSQGGRLLL</sequence>
<comment type="subcellular location">
    <subcellularLocation>
        <location evidence="1">Cytoplasm</location>
        <location evidence="1">Cytosol</location>
    </subcellularLocation>
</comment>
<dbReference type="Proteomes" id="UP000765507">
    <property type="component" value="Unassembled WGS sequence"/>
</dbReference>
<dbReference type="OrthoDB" id="428577at2759"/>
<dbReference type="InterPro" id="IPR051249">
    <property type="entry name" value="NLRP_Inflammasome"/>
</dbReference>
<comment type="caution">
    <text evidence="7">The sequence shown here is derived from an EMBL/GenBank/DDBJ whole genome shotgun (WGS) entry which is preliminary data.</text>
</comment>
<feature type="non-terminal residue" evidence="7">
    <location>
        <position position="1"/>
    </location>
</feature>
<keyword evidence="4" id="KW-0391">Immunity</keyword>
<name>A0A8T1S1N5_CHESE</name>
<evidence type="ECO:0000259" key="6">
    <source>
        <dbReference type="PROSITE" id="PS51830"/>
    </source>
</evidence>
<feature type="region of interest" description="Disordered" evidence="5">
    <location>
        <begin position="120"/>
        <end position="148"/>
    </location>
</feature>
<evidence type="ECO:0000256" key="4">
    <source>
        <dbReference type="ARBA" id="ARBA00022859"/>
    </source>
</evidence>
<keyword evidence="8" id="KW-1185">Reference proteome</keyword>
<feature type="non-terminal residue" evidence="7">
    <location>
        <position position="148"/>
    </location>
</feature>
<dbReference type="Pfam" id="PF23679">
    <property type="entry name" value="UPA-FIIND"/>
    <property type="match status" value="1"/>
</dbReference>
<dbReference type="PANTHER" id="PTHR46985">
    <property type="entry name" value="NACHT, LRR AND PYD DOMAINS-CONTAINING PROTEIN 1"/>
    <property type="match status" value="1"/>
</dbReference>
<dbReference type="PANTHER" id="PTHR46985:SF4">
    <property type="entry name" value="CASPASE RECRUITMENT DOMAIN-CONTAINING PROTEIN 8"/>
    <property type="match status" value="1"/>
</dbReference>
<reference evidence="7 8" key="1">
    <citation type="journal article" date="2020" name="G3 (Bethesda)">
        <title>Draft Genome of the Common Snapping Turtle, Chelydra serpentina, a Model for Phenotypic Plasticity in Reptiles.</title>
        <authorList>
            <person name="Das D."/>
            <person name="Singh S.K."/>
            <person name="Bierstedt J."/>
            <person name="Erickson A."/>
            <person name="Galli G.L.J."/>
            <person name="Crossley D.A. 2nd"/>
            <person name="Rhen T."/>
        </authorList>
    </citation>
    <scope>NUCLEOTIDE SEQUENCE [LARGE SCALE GENOMIC DNA]</scope>
    <source>
        <strain evidence="7">KW</strain>
    </source>
</reference>
<evidence type="ECO:0000256" key="1">
    <source>
        <dbReference type="ARBA" id="ARBA00004514"/>
    </source>
</evidence>
<proteinExistence type="predicted"/>
<dbReference type="Pfam" id="PF13553">
    <property type="entry name" value="FIIND"/>
    <property type="match status" value="1"/>
</dbReference>
<evidence type="ECO:0000256" key="5">
    <source>
        <dbReference type="SAM" id="MobiDB-lite"/>
    </source>
</evidence>
<evidence type="ECO:0000256" key="3">
    <source>
        <dbReference type="ARBA" id="ARBA00022588"/>
    </source>
</evidence>
<dbReference type="InterPro" id="IPR025307">
    <property type="entry name" value="FIIND_dom"/>
</dbReference>
<evidence type="ECO:0000256" key="2">
    <source>
        <dbReference type="ARBA" id="ARBA00022490"/>
    </source>
</evidence>
<keyword evidence="3" id="KW-0399">Innate immunity</keyword>
<dbReference type="AlphaFoldDB" id="A0A8T1S1N5"/>
<dbReference type="GO" id="GO:0045087">
    <property type="term" value="P:innate immune response"/>
    <property type="evidence" value="ECO:0007669"/>
    <property type="project" value="UniProtKB-KW"/>
</dbReference>